<organism evidence="2 3">
    <name type="scientific">Microbulbifer echini</name>
    <dbReference type="NCBI Taxonomy" id="1529067"/>
    <lineage>
        <taxon>Bacteria</taxon>
        <taxon>Pseudomonadati</taxon>
        <taxon>Pseudomonadota</taxon>
        <taxon>Gammaproteobacteria</taxon>
        <taxon>Cellvibrionales</taxon>
        <taxon>Microbulbiferaceae</taxon>
        <taxon>Microbulbifer</taxon>
    </lineage>
</organism>
<evidence type="ECO:0000313" key="3">
    <source>
        <dbReference type="Proteomes" id="UP001569414"/>
    </source>
</evidence>
<dbReference type="RefSeq" id="WP_371843148.1">
    <property type="nucleotide sequence ID" value="NZ_JBGMEL010000006.1"/>
</dbReference>
<dbReference type="Proteomes" id="UP001569414">
    <property type="component" value="Unassembled WGS sequence"/>
</dbReference>
<sequence>MPFLPNAVLLLISLMSIIFTASAVASSTQDALQILHATANDLNKKIDSDWILSRERNLTAWLRMKAVRQASYDGEDLSFLQKHGLEKKSPTWYEVNLKEHPEWMTAYRLLIPLSSWRGLPKHQAKLYELGMTVVEVNRLTGYILANDIQEITIQAALDFLREEESTYVSRFLQGGEDFSLIYLEFVDKLNALTHVLETDWAIGLFNLFDRDGQDILLTYSLSKVNSRIGLGKSSFSLDEKVDIFMGYFLSGGFHASTRESLQRHKERRRADRAQINVEFKPPTDNAVNECRCAPKQCSYTHP</sequence>
<gene>
    <name evidence="2" type="ORF">ACCI51_07390</name>
</gene>
<evidence type="ECO:0000313" key="2">
    <source>
        <dbReference type="EMBL" id="MFA0790366.1"/>
    </source>
</evidence>
<feature type="signal peptide" evidence="1">
    <location>
        <begin position="1"/>
        <end position="25"/>
    </location>
</feature>
<comment type="caution">
    <text evidence="2">The sequence shown here is derived from an EMBL/GenBank/DDBJ whole genome shotgun (WGS) entry which is preliminary data.</text>
</comment>
<feature type="chain" id="PRO_5046987371" evidence="1">
    <location>
        <begin position="26"/>
        <end position="302"/>
    </location>
</feature>
<keyword evidence="1" id="KW-0732">Signal</keyword>
<dbReference type="EMBL" id="JBGMEL010000006">
    <property type="protein sequence ID" value="MFA0790366.1"/>
    <property type="molecule type" value="Genomic_DNA"/>
</dbReference>
<name>A0ABV4NMY1_9GAMM</name>
<reference evidence="2 3" key="1">
    <citation type="submission" date="2024-08" db="EMBL/GenBank/DDBJ databases">
        <authorList>
            <person name="Ishaq N."/>
        </authorList>
    </citation>
    <scope>NUCLEOTIDE SEQUENCE [LARGE SCALE GENOMIC DNA]</scope>
    <source>
        <strain evidence="2 3">JCM 30400</strain>
    </source>
</reference>
<accession>A0ABV4NMY1</accession>
<evidence type="ECO:0000256" key="1">
    <source>
        <dbReference type="SAM" id="SignalP"/>
    </source>
</evidence>
<proteinExistence type="predicted"/>
<keyword evidence="3" id="KW-1185">Reference proteome</keyword>
<protein>
    <submittedName>
        <fullName evidence="2">Uncharacterized protein</fullName>
    </submittedName>
</protein>